<dbReference type="InterPro" id="IPR001343">
    <property type="entry name" value="Hemolysn_Ca-bd"/>
</dbReference>
<dbReference type="KEGG" id="plue:EWM63_10615"/>
<organism evidence="4 5">
    <name type="scientific">Pseudoduganella lutea</name>
    <dbReference type="NCBI Taxonomy" id="321985"/>
    <lineage>
        <taxon>Bacteria</taxon>
        <taxon>Pseudomonadati</taxon>
        <taxon>Pseudomonadota</taxon>
        <taxon>Betaproteobacteria</taxon>
        <taxon>Burkholderiales</taxon>
        <taxon>Oxalobacteraceae</taxon>
        <taxon>Telluria group</taxon>
        <taxon>Pseudoduganella</taxon>
    </lineage>
</organism>
<keyword evidence="2" id="KW-0964">Secreted</keyword>
<dbReference type="PANTHER" id="PTHR38340">
    <property type="entry name" value="S-LAYER PROTEIN"/>
    <property type="match status" value="1"/>
</dbReference>
<dbReference type="EMBL" id="CP035913">
    <property type="protein sequence ID" value="QBE63358.1"/>
    <property type="molecule type" value="Genomic_DNA"/>
</dbReference>
<protein>
    <submittedName>
        <fullName evidence="4">Calcium-binding protein</fullName>
    </submittedName>
</protein>
<dbReference type="SUPFAM" id="SSF51120">
    <property type="entry name" value="beta-Roll"/>
    <property type="match status" value="9"/>
</dbReference>
<name>A0A4P6KYI0_9BURK</name>
<keyword evidence="5" id="KW-1185">Reference proteome</keyword>
<dbReference type="PROSITE" id="PS00330">
    <property type="entry name" value="HEMOLYSIN_CALCIUM"/>
    <property type="match status" value="9"/>
</dbReference>
<proteinExistence type="predicted"/>
<evidence type="ECO:0000256" key="2">
    <source>
        <dbReference type="ARBA" id="ARBA00022525"/>
    </source>
</evidence>
<feature type="region of interest" description="Disordered" evidence="3">
    <location>
        <begin position="533"/>
        <end position="554"/>
    </location>
</feature>
<dbReference type="GO" id="GO:0005509">
    <property type="term" value="F:calcium ion binding"/>
    <property type="evidence" value="ECO:0007669"/>
    <property type="project" value="InterPro"/>
</dbReference>
<gene>
    <name evidence="4" type="ORF">EWM63_10615</name>
</gene>
<evidence type="ECO:0000256" key="1">
    <source>
        <dbReference type="ARBA" id="ARBA00004613"/>
    </source>
</evidence>
<dbReference type="Pfam" id="PF00353">
    <property type="entry name" value="HemolysinCabind"/>
    <property type="match status" value="16"/>
</dbReference>
<dbReference type="InterPro" id="IPR011049">
    <property type="entry name" value="Serralysin-like_metalloprot_C"/>
</dbReference>
<dbReference type="Proteomes" id="UP000290637">
    <property type="component" value="Chromosome"/>
</dbReference>
<reference evidence="4 5" key="1">
    <citation type="submission" date="2019-02" db="EMBL/GenBank/DDBJ databases">
        <title>Draft Genome Sequences of Six Type Strains of the Genus Massilia.</title>
        <authorList>
            <person name="Miess H."/>
            <person name="Frediansyhah A."/>
            <person name="Gross H."/>
        </authorList>
    </citation>
    <scope>NUCLEOTIDE SEQUENCE [LARGE SCALE GENOMIC DNA]</scope>
    <source>
        <strain evidence="4 5">DSM 17473</strain>
    </source>
</reference>
<evidence type="ECO:0000256" key="3">
    <source>
        <dbReference type="SAM" id="MobiDB-lite"/>
    </source>
</evidence>
<dbReference type="InterPro" id="IPR050557">
    <property type="entry name" value="RTX_toxin/Mannuronan_C5-epim"/>
</dbReference>
<dbReference type="PANTHER" id="PTHR38340:SF1">
    <property type="entry name" value="S-LAYER PROTEIN"/>
    <property type="match status" value="1"/>
</dbReference>
<comment type="subcellular location">
    <subcellularLocation>
        <location evidence="1">Secreted</location>
    </subcellularLocation>
</comment>
<evidence type="ECO:0000313" key="5">
    <source>
        <dbReference type="Proteomes" id="UP000290637"/>
    </source>
</evidence>
<accession>A0A4P6KYI0</accession>
<sequence length="1770" mass="178529">MKIFACLFEKTPPSWRTSRNTMHLIGTDAPDTLAGDFDADTLSGAAGNDSLTGYEHNDLLDGGDGDDYLNGGNGNDTLIGGNGHDTLRAGVGSDQLDGGAGNDVMSTGGPATLSGGEGNDLISLHSLLFGTGMASIDGGDGEDTIDASGLYAHETTVIAAGGAGADVYLPTLSPWSQPLIVLDFAAEDRIGLQTILKNASHGGQRVDRPFDAREGLFRLLQDGADTLLQYTESQPGEQRYYSTLITLKNVEAATLTDSNFGGVPLDGSVVPGSQLVGTAGNDEIYGTLQADTLLGLEGDDWLHGADGDDLLVGGNGNDHLNATAGEGNDTLDAGAGNDTISLWGDVYARRDTVPIVDAGSGDDLIVYSGYYRNNITAIVTGGAGIDTYDFDSLQYQLDVVIQTITDFATGAGGDRIALMPFLYGNGFGPESPGGNPFTTGEIVLVQDGADTLLLSARNVGDNLFTWLRLLNVNVADLTTDNFVEGIDPRGGDVAGELLTESELAGGRFDDTIEGTGRLFGEGGNDLLRVPAGSTEPAMLSGGGGNDTLLGGAGDDRLNGDFGRNSVSGGDGNDTIRSVSDQAETLSGGAGDDLFELGSARGTIADGGAGDDAFNLTIGPEENVTLQGGSGRDTYVLVTLPTGGQVTVRDFTAGAGGDTIDMLAALGEAQVGGSYGGDNPFASGYLRLVQDGADTLLQWDPDGNGTDHAWSTWFRLQDVDRASLVAENLAGGIAPDGSALPVQTITGSTGPESLFGTIFHDIINGAGGRDILYGSGGDDLLQSGQGDTEGDWLAGGLGNDTLQGGDGDDVLRGEEGNDTLAGGVGANTLEGGMGDDVYIVVDARDIINDRFSDDQDTVLTGLAGITIRSSVEILRYTGTGTFHGTGNDLANTLAAGAAANATLEGAGGDDLLVAGAGDRLLDGGAGDDTAVLADGAAAYSIARSGAGIRLSHATTGEVILLRDVECLRFEAPGAAPWTTTVTALLPMTGGPGSDVLTGTSQGDFLSGLAGNDRINAGAGNDTLDGGLGNDTLAGGTGDDTYIVDSARDTVSELAGQGADTVQTSLARYTLGANLEDLRYSGSAAFAGTGNAEANRIAGSLRNDSLSGLAGSDTLAGNGGNDTLDGGAGDDTATVLGKRASYTISRPAATDVVLARDGETITLRGIEHVAFSDETLTVATIVGNTPSPLADVLTGTPGNDSLDGLAGADQLGGGKGDDIYVIDNVADTILEKTGEGHDTVQVALAKGTYVLAANVEDAKVTSTGAAGITGNDLANELAGNGAANALSGGGGNDTLDGGKGSDALFGGTGDDTYVVDAAGDKVTELADQGTDTVSTALVKYTLGAHLENLAYTGTTAFAGTGNALDNVIVAGVGNDTIDGAAGTDRYVIEGKFADFQRQSPNDKDLVLVRGTQKITLRNIEEVEFSDGVKALAQLQVNVASQGNDTLSGTAGDDQMNGLAGADQLTGGKGDDTYFLDSAGDTVIEFINGGIDTLNIGIAAKMTYTLGEHIENATITSTATIHLVGNGEDNTLTGNAAANALAGGAGNDTLAGGKGNDTLEGGAGNDFYSVDAAGDKIIEAANGGYDIVETTVTKHTLVANVEELRFTGKEAFTGIGNAEDNVIVGGAGNDKLTGGAGVDTFVIGAGNDTITDFALGIDHLAITRKIGNGDLVIDDVATHGVTGGFSSDAELVIFTQNVSSLSTTNAAKAVGSATGGYGLGDTALFALHSGSTTAVYLFTSSGNDAVVSAGELAQIATLTGVASVTVTDFGLLA</sequence>
<dbReference type="OrthoDB" id="8732252at2"/>
<dbReference type="GO" id="GO:0005576">
    <property type="term" value="C:extracellular region"/>
    <property type="evidence" value="ECO:0007669"/>
    <property type="project" value="UniProtKB-SubCell"/>
</dbReference>
<dbReference type="Gene3D" id="2.150.10.10">
    <property type="entry name" value="Serralysin-like metalloprotease, C-terminal"/>
    <property type="match status" value="12"/>
</dbReference>
<dbReference type="PRINTS" id="PR00313">
    <property type="entry name" value="CABNDNGRPT"/>
</dbReference>
<evidence type="ECO:0000313" key="4">
    <source>
        <dbReference type="EMBL" id="QBE63358.1"/>
    </source>
</evidence>
<dbReference type="InterPro" id="IPR018511">
    <property type="entry name" value="Hemolysin-typ_Ca-bd_CS"/>
</dbReference>